<dbReference type="Proteomes" id="UP000323946">
    <property type="component" value="Unassembled WGS sequence"/>
</dbReference>
<evidence type="ECO:0000259" key="5">
    <source>
        <dbReference type="SMART" id="SM00829"/>
    </source>
</evidence>
<dbReference type="PANTHER" id="PTHR43401">
    <property type="entry name" value="L-THREONINE 3-DEHYDROGENASE"/>
    <property type="match status" value="1"/>
</dbReference>
<dbReference type="SUPFAM" id="SSF51735">
    <property type="entry name" value="NAD(P)-binding Rossmann-fold domains"/>
    <property type="match status" value="1"/>
</dbReference>
<gene>
    <name evidence="6" type="ORF">F1721_09685</name>
</gene>
<dbReference type="InterPro" id="IPR011032">
    <property type="entry name" value="GroES-like_sf"/>
</dbReference>
<dbReference type="Pfam" id="PF00107">
    <property type="entry name" value="ADH_zinc_N"/>
    <property type="match status" value="1"/>
</dbReference>
<dbReference type="SMART" id="SM00829">
    <property type="entry name" value="PKS_ER"/>
    <property type="match status" value="1"/>
</dbReference>
<comment type="cofactor">
    <cofactor evidence="1">
        <name>Zn(2+)</name>
        <dbReference type="ChEBI" id="CHEBI:29105"/>
    </cofactor>
</comment>
<dbReference type="EMBL" id="VWPH01000004">
    <property type="protein sequence ID" value="KAA5835061.1"/>
    <property type="molecule type" value="Genomic_DNA"/>
</dbReference>
<dbReference type="AlphaFoldDB" id="A0A5M7C5Y6"/>
<keyword evidence="3" id="KW-0862">Zinc</keyword>
<dbReference type="GO" id="GO:0016491">
    <property type="term" value="F:oxidoreductase activity"/>
    <property type="evidence" value="ECO:0007669"/>
    <property type="project" value="UniProtKB-KW"/>
</dbReference>
<dbReference type="InterPro" id="IPR050129">
    <property type="entry name" value="Zn_alcohol_dh"/>
</dbReference>
<evidence type="ECO:0000256" key="4">
    <source>
        <dbReference type="ARBA" id="ARBA00023002"/>
    </source>
</evidence>
<dbReference type="PANTHER" id="PTHR43401:SF2">
    <property type="entry name" value="L-THREONINE 3-DEHYDROGENASE"/>
    <property type="match status" value="1"/>
</dbReference>
<dbReference type="InterPro" id="IPR020843">
    <property type="entry name" value="ER"/>
</dbReference>
<feature type="domain" description="Enoyl reductase (ER)" evidence="5">
    <location>
        <begin position="80"/>
        <end position="409"/>
    </location>
</feature>
<dbReference type="SUPFAM" id="SSF50129">
    <property type="entry name" value="GroES-like"/>
    <property type="match status" value="1"/>
</dbReference>
<proteinExistence type="predicted"/>
<evidence type="ECO:0000256" key="3">
    <source>
        <dbReference type="ARBA" id="ARBA00022833"/>
    </source>
</evidence>
<dbReference type="OrthoDB" id="3987021at2"/>
<dbReference type="Gene3D" id="3.40.50.720">
    <property type="entry name" value="NAD(P)-binding Rossmann-like Domain"/>
    <property type="match status" value="1"/>
</dbReference>
<dbReference type="InterPro" id="IPR036291">
    <property type="entry name" value="NAD(P)-bd_dom_sf"/>
</dbReference>
<evidence type="ECO:0000256" key="1">
    <source>
        <dbReference type="ARBA" id="ARBA00001947"/>
    </source>
</evidence>
<reference evidence="6 7" key="1">
    <citation type="submission" date="2019-09" db="EMBL/GenBank/DDBJ databases">
        <title>Draft genome sequence of the thermophilic Saccharopolyspora hirsuta VKM Ac-666T.</title>
        <authorList>
            <person name="Lobastova T.G."/>
            <person name="Fokina V."/>
            <person name="Bragin E.Y."/>
            <person name="Shtratnikova V.Y."/>
            <person name="Starodumova I.P."/>
            <person name="Tarlachkov S.V."/>
            <person name="Donova M.V."/>
        </authorList>
    </citation>
    <scope>NUCLEOTIDE SEQUENCE [LARGE SCALE GENOMIC DNA]</scope>
    <source>
        <strain evidence="6 7">VKM Ac-666</strain>
    </source>
</reference>
<dbReference type="InterPro" id="IPR013149">
    <property type="entry name" value="ADH-like_C"/>
</dbReference>
<keyword evidence="2" id="KW-0479">Metal-binding</keyword>
<keyword evidence="7" id="KW-1185">Reference proteome</keyword>
<dbReference type="InterPro" id="IPR013154">
    <property type="entry name" value="ADH-like_N"/>
</dbReference>
<accession>A0A5M7C5Y6</accession>
<dbReference type="Gene3D" id="3.90.180.10">
    <property type="entry name" value="Medium-chain alcohol dehydrogenases, catalytic domain"/>
    <property type="match status" value="1"/>
</dbReference>
<evidence type="ECO:0000313" key="6">
    <source>
        <dbReference type="EMBL" id="KAA5835061.1"/>
    </source>
</evidence>
<name>A0A5M7C5Y6_SACHI</name>
<dbReference type="Pfam" id="PF08240">
    <property type="entry name" value="ADH_N"/>
    <property type="match status" value="1"/>
</dbReference>
<evidence type="ECO:0000256" key="2">
    <source>
        <dbReference type="ARBA" id="ARBA00022723"/>
    </source>
</evidence>
<comment type="caution">
    <text evidence="6">The sequence shown here is derived from an EMBL/GenBank/DDBJ whole genome shotgun (WGS) entry which is preliminary data.</text>
</comment>
<dbReference type="GO" id="GO:0046872">
    <property type="term" value="F:metal ion binding"/>
    <property type="evidence" value="ECO:0007669"/>
    <property type="project" value="UniProtKB-KW"/>
</dbReference>
<sequence>MFALFTRLPGEPRRLGQHALVSRKSPCQQREIPSPDQRLMHDRQRSLGLPVLHMAGSCAQPVMVHRSLNPGVCVKAVVFEAPEHAHLVDKEIPRPGPDEALVRVAYNSLCGSDLSFYRGVWHGSTYPVVPGHEWSGTVVDVGDSGHSHLVGSRVVGDLTVPCGSCPTCQRNSPSLCANLQELGFTRDGGCAEYLTIPAGNLHALPDSVSLRAACQVEPLAVALHAAATIGIEPGDRVAVLGAGGIGLLLGEVARYLGATVTLAADPVPERRAVAGEMGATAVADGSPGSVTALVRERPELEPDVVLEASGYPVAVQEAMEVVRPTGRVGLVGYRLEEAAPMAPYHAVLKGLTLRGLMGPGGLFPEAIEAIESGQVNVEPLLSHEFGLADFDSALDVALRRVDANTRSVFNIEA</sequence>
<organism evidence="6 7">
    <name type="scientific">Saccharopolyspora hirsuta</name>
    <dbReference type="NCBI Taxonomy" id="1837"/>
    <lineage>
        <taxon>Bacteria</taxon>
        <taxon>Bacillati</taxon>
        <taxon>Actinomycetota</taxon>
        <taxon>Actinomycetes</taxon>
        <taxon>Pseudonocardiales</taxon>
        <taxon>Pseudonocardiaceae</taxon>
        <taxon>Saccharopolyspora</taxon>
    </lineage>
</organism>
<evidence type="ECO:0000313" key="7">
    <source>
        <dbReference type="Proteomes" id="UP000323946"/>
    </source>
</evidence>
<keyword evidence="4" id="KW-0560">Oxidoreductase</keyword>
<protein>
    <submittedName>
        <fullName evidence="6">Alcohol dehydrogenase catalytic domain-containing protein</fullName>
    </submittedName>
</protein>